<dbReference type="SUPFAM" id="SSF53474">
    <property type="entry name" value="alpha/beta-Hydrolases"/>
    <property type="match status" value="2"/>
</dbReference>
<keyword evidence="4" id="KW-0732">Signal</keyword>
<organism evidence="8 9">
    <name type="scientific">Chitinophaga arvensicola</name>
    <dbReference type="NCBI Taxonomy" id="29529"/>
    <lineage>
        <taxon>Bacteria</taxon>
        <taxon>Pseudomonadati</taxon>
        <taxon>Bacteroidota</taxon>
        <taxon>Chitinophagia</taxon>
        <taxon>Chitinophagales</taxon>
        <taxon>Chitinophagaceae</taxon>
        <taxon>Chitinophaga</taxon>
    </lineage>
</organism>
<evidence type="ECO:0000256" key="6">
    <source>
        <dbReference type="ARBA" id="ARBA00023277"/>
    </source>
</evidence>
<evidence type="ECO:0000313" key="8">
    <source>
        <dbReference type="EMBL" id="SEW51568.1"/>
    </source>
</evidence>
<evidence type="ECO:0000256" key="1">
    <source>
        <dbReference type="ARBA" id="ARBA00004613"/>
    </source>
</evidence>
<dbReference type="Gene3D" id="3.40.50.1820">
    <property type="entry name" value="alpha/beta hydrolase"/>
    <property type="match status" value="1"/>
</dbReference>
<accession>A0A1I0S751</accession>
<dbReference type="GO" id="GO:0005576">
    <property type="term" value="C:extracellular region"/>
    <property type="evidence" value="ECO:0007669"/>
    <property type="project" value="UniProtKB-SubCell"/>
</dbReference>
<keyword evidence="9" id="KW-1185">Reference proteome</keyword>
<dbReference type="STRING" id="29529.SAMN04488122_4324"/>
<dbReference type="AlphaFoldDB" id="A0A1I0S751"/>
<dbReference type="PROSITE" id="PS51257">
    <property type="entry name" value="PROKAR_LIPOPROTEIN"/>
    <property type="match status" value="1"/>
</dbReference>
<dbReference type="Proteomes" id="UP000199310">
    <property type="component" value="Unassembled WGS sequence"/>
</dbReference>
<protein>
    <submittedName>
        <fullName evidence="8">Poly(3-hydroxybutyrate) depolymerase</fullName>
    </submittedName>
</protein>
<evidence type="ECO:0000256" key="4">
    <source>
        <dbReference type="ARBA" id="ARBA00022729"/>
    </source>
</evidence>
<proteinExistence type="predicted"/>
<evidence type="ECO:0000256" key="7">
    <source>
        <dbReference type="ARBA" id="ARBA00023326"/>
    </source>
</evidence>
<evidence type="ECO:0000256" key="2">
    <source>
        <dbReference type="ARBA" id="ARBA00022525"/>
    </source>
</evidence>
<keyword evidence="5" id="KW-0378">Hydrolase</keyword>
<comment type="subcellular location">
    <subcellularLocation>
        <location evidence="1">Secreted</location>
    </subcellularLocation>
</comment>
<dbReference type="InterPro" id="IPR043595">
    <property type="entry name" value="FaeB/C/D"/>
</dbReference>
<dbReference type="InterPro" id="IPR029058">
    <property type="entry name" value="AB_hydrolase_fold"/>
</dbReference>
<keyword evidence="6" id="KW-0119">Carbohydrate metabolism</keyword>
<reference evidence="9" key="1">
    <citation type="submission" date="2016-10" db="EMBL/GenBank/DDBJ databases">
        <authorList>
            <person name="Varghese N."/>
            <person name="Submissions S."/>
        </authorList>
    </citation>
    <scope>NUCLEOTIDE SEQUENCE [LARGE SCALE GENOMIC DNA]</scope>
    <source>
        <strain evidence="9">DSM 3695</strain>
    </source>
</reference>
<sequence length="389" mass="42492">MKNILIWLCAGILLTGCTKRKNDLDGIPDITPVEKPVPAVKTGLHKDSIMVNYADGKRGYRYFLYYMPSALTTARPVSLVFNFHGAINYTGPDPMPDSLMHIYENDFLNQVADTANFIAVFPVGLKSGTEANWQDSARNVQFVKGMLAFFETAKPEIDKNRIYACGHSSGAIFSFRLALAMSDVFAAVCPVSGQYTLANFGTAPARIVPVRCFNGILDATVNFGAAVQNIRAWADKVGGYYVKDSTRNLDSISIRNNKYTAYPTVWEGGNGNIEMYAIKQAGHGIHWGTILPLMWGFMRDNPLNKQQGLYLGVEKDMVNYVAGSSYQVQVRASGNASLEILTVPSGFTATLNGRTINIKAGGKPKAGVLVVKAVSGNLSKLAEVRFEKE</sequence>
<dbReference type="RefSeq" id="WP_089897931.1">
    <property type="nucleotide sequence ID" value="NZ_FOJG01000002.1"/>
</dbReference>
<gene>
    <name evidence="8" type="ORF">SAMN04488122_4324</name>
</gene>
<evidence type="ECO:0000313" key="9">
    <source>
        <dbReference type="Proteomes" id="UP000199310"/>
    </source>
</evidence>
<keyword evidence="7" id="KW-0624">Polysaccharide degradation</keyword>
<dbReference type="GO" id="GO:0045493">
    <property type="term" value="P:xylan catabolic process"/>
    <property type="evidence" value="ECO:0007669"/>
    <property type="project" value="UniProtKB-KW"/>
</dbReference>
<evidence type="ECO:0000256" key="3">
    <source>
        <dbReference type="ARBA" id="ARBA00022651"/>
    </source>
</evidence>
<keyword evidence="3" id="KW-0858">Xylan degradation</keyword>
<evidence type="ECO:0000256" key="5">
    <source>
        <dbReference type="ARBA" id="ARBA00022801"/>
    </source>
</evidence>
<dbReference type="OrthoDB" id="9764953at2"/>
<name>A0A1I0S751_9BACT</name>
<dbReference type="EMBL" id="FOJG01000002">
    <property type="protein sequence ID" value="SEW51568.1"/>
    <property type="molecule type" value="Genomic_DNA"/>
</dbReference>
<dbReference type="PANTHER" id="PTHR38050">
    <property type="match status" value="1"/>
</dbReference>
<keyword evidence="2" id="KW-0964">Secreted</keyword>
<dbReference type="GO" id="GO:0030600">
    <property type="term" value="F:feruloyl esterase activity"/>
    <property type="evidence" value="ECO:0007669"/>
    <property type="project" value="InterPro"/>
</dbReference>
<dbReference type="PANTHER" id="PTHR38050:SF2">
    <property type="entry name" value="FERULOYL ESTERASE C-RELATED"/>
    <property type="match status" value="1"/>
</dbReference>